<keyword evidence="2" id="KW-1185">Reference proteome</keyword>
<sequence length="186" mass="21359">MCKSHMNMILSFDICDFSRIFLPLIRWKSFRKREPGFTAAQDITDTGSSPTKATSVNNDRRACVEYSAIGCFTLEPTSLKFTSLRDSTTLIFPMYRRIRRVLVSPLPPVLFLPFSPRLSGDRQPTATAQSQVVYHYRRIYYDYYTDYYTIAIIDTTDTADITNVTTYTITLRLDCVSGRHESTSVL</sequence>
<reference evidence="1 2" key="1">
    <citation type="submission" date="2023-03" db="EMBL/GenBank/DDBJ databases">
        <title>High recombination rates correlate with genetic variation in Cardiocondyla obscurior ants.</title>
        <authorList>
            <person name="Errbii M."/>
        </authorList>
    </citation>
    <scope>NUCLEOTIDE SEQUENCE [LARGE SCALE GENOMIC DNA]</scope>
    <source>
        <strain evidence="1">Alpha-2009</strain>
        <tissue evidence="1">Whole body</tissue>
    </source>
</reference>
<accession>A0AAW2E962</accession>
<evidence type="ECO:0000313" key="1">
    <source>
        <dbReference type="EMBL" id="KAL0100224.1"/>
    </source>
</evidence>
<protein>
    <submittedName>
        <fullName evidence="1">Uncharacterized protein</fullName>
    </submittedName>
</protein>
<evidence type="ECO:0000313" key="2">
    <source>
        <dbReference type="Proteomes" id="UP001430953"/>
    </source>
</evidence>
<comment type="caution">
    <text evidence="1">The sequence shown here is derived from an EMBL/GenBank/DDBJ whole genome shotgun (WGS) entry which is preliminary data.</text>
</comment>
<dbReference type="Proteomes" id="UP001430953">
    <property type="component" value="Unassembled WGS sequence"/>
</dbReference>
<proteinExistence type="predicted"/>
<organism evidence="1 2">
    <name type="scientific">Cardiocondyla obscurior</name>
    <dbReference type="NCBI Taxonomy" id="286306"/>
    <lineage>
        <taxon>Eukaryota</taxon>
        <taxon>Metazoa</taxon>
        <taxon>Ecdysozoa</taxon>
        <taxon>Arthropoda</taxon>
        <taxon>Hexapoda</taxon>
        <taxon>Insecta</taxon>
        <taxon>Pterygota</taxon>
        <taxon>Neoptera</taxon>
        <taxon>Endopterygota</taxon>
        <taxon>Hymenoptera</taxon>
        <taxon>Apocrita</taxon>
        <taxon>Aculeata</taxon>
        <taxon>Formicoidea</taxon>
        <taxon>Formicidae</taxon>
        <taxon>Myrmicinae</taxon>
        <taxon>Cardiocondyla</taxon>
    </lineage>
</organism>
<gene>
    <name evidence="1" type="ORF">PUN28_019564</name>
</gene>
<dbReference type="AlphaFoldDB" id="A0AAW2E962"/>
<name>A0AAW2E962_9HYME</name>
<dbReference type="EMBL" id="JADYXP020000026">
    <property type="protein sequence ID" value="KAL0100224.1"/>
    <property type="molecule type" value="Genomic_DNA"/>
</dbReference>